<reference evidence="2" key="2">
    <citation type="submission" date="2015-11" db="EMBL/GenBank/DDBJ databases">
        <authorList>
            <person name="Zhang Y."/>
            <person name="Guo Z."/>
        </authorList>
    </citation>
    <scope>NUCLEOTIDE SEQUENCE</scope>
</reference>
<dbReference type="Proteomes" id="UP000017246">
    <property type="component" value="Unassembled WGS sequence"/>
</dbReference>
<dbReference type="AlphaFoldDB" id="A0A068YAG5"/>
<evidence type="ECO:0000313" key="3">
    <source>
        <dbReference type="Proteomes" id="UP000017246"/>
    </source>
</evidence>
<dbReference type="OrthoDB" id="10608701at2759"/>
<name>A0A068YAG5_ECHMU</name>
<evidence type="ECO:0000256" key="1">
    <source>
        <dbReference type="SAM" id="MobiDB-lite"/>
    </source>
</evidence>
<gene>
    <name evidence="2" type="ORF">EmuJ_000948300</name>
</gene>
<dbReference type="EMBL" id="LN902842">
    <property type="protein sequence ID" value="CDS41802.1"/>
    <property type="molecule type" value="Genomic_DNA"/>
</dbReference>
<sequence>MQQRHLWRVDFSHVNYREEITKTSPLHQLQITLSLSLSLSLSYFPSRLDSSNSFRHSSQAVGARKLPPPGICFTVVMVFDLVVRGGGYYQYEEFVVCPKVLPVMERTVWLIVDLPEQDDGERELLNHKYVLGSVIDHVVLFGEGVGANTLTQLGNLARIESFQIGDWLLNTLVSVDVVEYRESPLTSQLATHPTQLTVKVDKLQITKDSLSWNGKVKDAHDVDDAAECTIQDYQYEKFAANPKVEPIVKREARLSVGLPRLGDGDEELPPLLTDMSKHMQGSRLLKQLADVLRPLRWDAPDNSFSQSARPTSDKSGLDPVQHSTAA</sequence>
<protein>
    <submittedName>
        <fullName evidence="2">Uncharacterized protein</fullName>
    </submittedName>
</protein>
<accession>A0A068YAG5</accession>
<feature type="region of interest" description="Disordered" evidence="1">
    <location>
        <begin position="299"/>
        <end position="326"/>
    </location>
</feature>
<keyword evidence="3" id="KW-1185">Reference proteome</keyword>
<organism evidence="2 3">
    <name type="scientific">Echinococcus multilocularis</name>
    <name type="common">Fox tapeworm</name>
    <dbReference type="NCBI Taxonomy" id="6211"/>
    <lineage>
        <taxon>Eukaryota</taxon>
        <taxon>Metazoa</taxon>
        <taxon>Spiralia</taxon>
        <taxon>Lophotrochozoa</taxon>
        <taxon>Platyhelminthes</taxon>
        <taxon>Cestoda</taxon>
        <taxon>Eucestoda</taxon>
        <taxon>Cyclophyllidea</taxon>
        <taxon>Taeniidae</taxon>
        <taxon>Echinococcus</taxon>
    </lineage>
</organism>
<reference evidence="2" key="1">
    <citation type="journal article" date="2013" name="Nature">
        <title>The genomes of four tapeworm species reveal adaptations to parasitism.</title>
        <authorList>
            <person name="Tsai I.J."/>
            <person name="Zarowiecki M."/>
            <person name="Holroyd N."/>
            <person name="Garciarrubio A."/>
            <person name="Sanchez-Flores A."/>
            <person name="Brooks K.L."/>
            <person name="Tracey A."/>
            <person name="Bobes R.J."/>
            <person name="Fragoso G."/>
            <person name="Sciutto E."/>
            <person name="Aslett M."/>
            <person name="Beasley H."/>
            <person name="Bennett H.M."/>
            <person name="Cai J."/>
            <person name="Camicia F."/>
            <person name="Clark R."/>
            <person name="Cucher M."/>
            <person name="De Silva N."/>
            <person name="Day T.A."/>
            <person name="Deplazes P."/>
            <person name="Estrada K."/>
            <person name="Fernandez C."/>
            <person name="Holland P.W."/>
            <person name="Hou J."/>
            <person name="Hu S."/>
            <person name="Huckvale T."/>
            <person name="Hung S.S."/>
            <person name="Kamenetzky L."/>
            <person name="Keane J.A."/>
            <person name="Kiss F."/>
            <person name="Koziol U."/>
            <person name="Lambert O."/>
            <person name="Liu K."/>
            <person name="Luo X."/>
            <person name="Luo Y."/>
            <person name="Macchiaroli N."/>
            <person name="Nichol S."/>
            <person name="Paps J."/>
            <person name="Parkinson J."/>
            <person name="Pouchkina-Stantcheva N."/>
            <person name="Riddiford N."/>
            <person name="Rosenzvit M."/>
            <person name="Salinas G."/>
            <person name="Wasmuth J.D."/>
            <person name="Zamanian M."/>
            <person name="Zheng Y."/>
            <person name="Cai X."/>
            <person name="Soberon X."/>
            <person name="Olson P.D."/>
            <person name="Laclette J.P."/>
            <person name="Brehm K."/>
            <person name="Berriman M."/>
            <person name="Garciarrubio A."/>
            <person name="Bobes R.J."/>
            <person name="Fragoso G."/>
            <person name="Sanchez-Flores A."/>
            <person name="Estrada K."/>
            <person name="Cevallos M.A."/>
            <person name="Morett E."/>
            <person name="Gonzalez V."/>
            <person name="Portillo T."/>
            <person name="Ochoa-Leyva A."/>
            <person name="Jose M.V."/>
            <person name="Sciutto E."/>
            <person name="Landa A."/>
            <person name="Jimenez L."/>
            <person name="Valdes V."/>
            <person name="Carrero J.C."/>
            <person name="Larralde C."/>
            <person name="Morales-Montor J."/>
            <person name="Limon-Lason J."/>
            <person name="Soberon X."/>
            <person name="Laclette J.P."/>
        </authorList>
    </citation>
    <scope>NUCLEOTIDE SEQUENCE [LARGE SCALE GENOMIC DNA]</scope>
</reference>
<evidence type="ECO:0000313" key="2">
    <source>
        <dbReference type="EMBL" id="CDS41802.1"/>
    </source>
</evidence>
<proteinExistence type="predicted"/>